<protein>
    <submittedName>
        <fullName evidence="1">Uncharacterized protein</fullName>
    </submittedName>
</protein>
<name>A0A1I1V9F9_9BACT</name>
<dbReference type="EMBL" id="FOLQ01000007">
    <property type="protein sequence ID" value="SFD79509.1"/>
    <property type="molecule type" value="Genomic_DNA"/>
</dbReference>
<gene>
    <name evidence="1" type="ORF">SAMN05216167_10789</name>
</gene>
<evidence type="ECO:0000313" key="2">
    <source>
        <dbReference type="Proteomes" id="UP000198598"/>
    </source>
</evidence>
<organism evidence="1 2">
    <name type="scientific">Spirosoma endophyticum</name>
    <dbReference type="NCBI Taxonomy" id="662367"/>
    <lineage>
        <taxon>Bacteria</taxon>
        <taxon>Pseudomonadati</taxon>
        <taxon>Bacteroidota</taxon>
        <taxon>Cytophagia</taxon>
        <taxon>Cytophagales</taxon>
        <taxon>Cytophagaceae</taxon>
        <taxon>Spirosoma</taxon>
    </lineage>
</organism>
<evidence type="ECO:0000313" key="1">
    <source>
        <dbReference type="EMBL" id="SFD79509.1"/>
    </source>
</evidence>
<reference evidence="1 2" key="1">
    <citation type="submission" date="2016-10" db="EMBL/GenBank/DDBJ databases">
        <authorList>
            <person name="de Groot N.N."/>
        </authorList>
    </citation>
    <scope>NUCLEOTIDE SEQUENCE [LARGE SCALE GENOMIC DNA]</scope>
    <source>
        <strain evidence="1 2">DSM 26130</strain>
    </source>
</reference>
<accession>A0A1I1V9F9</accession>
<dbReference type="Proteomes" id="UP000198598">
    <property type="component" value="Unassembled WGS sequence"/>
</dbReference>
<dbReference type="STRING" id="662367.SAMN05216167_10789"/>
<proteinExistence type="predicted"/>
<keyword evidence="2" id="KW-1185">Reference proteome</keyword>
<sequence length="212" mass="25453">MTDTGFIRTFAHSIRFGGPISLLIMQDIEPFYGWEKYYTASEDEQSPFYEREYNMQQYENTIYGYYIHPLWDEIGSETLYCKILFANYDRQFVVIELFGEWNDTLHNDIMYLKRQVIDPLVQQGIKYFILVSENILNFHGSDDSYYEEWFEDVEDGWIAAIHSPEFIEREWKKYHLDYYINFGGTLDIANWRTLKPANLFELVNSLIVRRLG</sequence>
<dbReference type="AlphaFoldDB" id="A0A1I1V9F9"/>